<name>A0ABY5A0Z5_9CAUL</name>
<dbReference type="SUPFAM" id="SSF51351">
    <property type="entry name" value="Triosephosphate isomerase (TIM)"/>
    <property type="match status" value="1"/>
</dbReference>
<comment type="pathway">
    <text evidence="2">Carbohydrate metabolism; erythritol degradation.</text>
</comment>
<keyword evidence="5" id="KW-0324">Glycolysis</keyword>
<evidence type="ECO:0000256" key="1">
    <source>
        <dbReference type="ARBA" id="ARBA00000148"/>
    </source>
</evidence>
<gene>
    <name evidence="6" type="primary">tpiA</name>
    <name evidence="6" type="ORF">MZV50_10710</name>
</gene>
<protein>
    <recommendedName>
        <fullName evidence="5">Triosephosphate isomerase</fullName>
        <ecNumber evidence="5">5.3.1.1</ecNumber>
    </recommendedName>
</protein>
<dbReference type="InterPro" id="IPR020861">
    <property type="entry name" value="Triosephosphate_isomerase_AS"/>
</dbReference>
<keyword evidence="4 5" id="KW-0413">Isomerase</keyword>
<evidence type="ECO:0000256" key="2">
    <source>
        <dbReference type="ARBA" id="ARBA00004939"/>
    </source>
</evidence>
<accession>A0ABY5A0Z5</accession>
<dbReference type="PROSITE" id="PS00171">
    <property type="entry name" value="TIM_1"/>
    <property type="match status" value="1"/>
</dbReference>
<organism evidence="6 7">
    <name type="scientific">Caulobacter segnis</name>
    <dbReference type="NCBI Taxonomy" id="88688"/>
    <lineage>
        <taxon>Bacteria</taxon>
        <taxon>Pseudomonadati</taxon>
        <taxon>Pseudomonadota</taxon>
        <taxon>Alphaproteobacteria</taxon>
        <taxon>Caulobacterales</taxon>
        <taxon>Caulobacteraceae</taxon>
        <taxon>Caulobacter</taxon>
    </lineage>
</organism>
<dbReference type="Gene3D" id="3.20.20.70">
    <property type="entry name" value="Aldolase class I"/>
    <property type="match status" value="1"/>
</dbReference>
<comment type="subunit">
    <text evidence="5">Homodimer.</text>
</comment>
<comment type="catalytic activity">
    <reaction evidence="1">
        <text>L-erythrulose 1-phosphate = D-erythrulose 4-phosphate</text>
        <dbReference type="Rhea" id="RHEA:49588"/>
        <dbReference type="ChEBI" id="CHEBI:58002"/>
        <dbReference type="ChEBI" id="CHEBI:90796"/>
        <dbReference type="EC" id="5.3.1.33"/>
    </reaction>
</comment>
<comment type="subcellular location">
    <subcellularLocation>
        <location evidence="5">Cytoplasm</location>
    </subcellularLocation>
</comment>
<dbReference type="NCBIfam" id="TIGR00419">
    <property type="entry name" value="tim"/>
    <property type="match status" value="1"/>
</dbReference>
<evidence type="ECO:0000313" key="7">
    <source>
        <dbReference type="Proteomes" id="UP001057520"/>
    </source>
</evidence>
<dbReference type="Pfam" id="PF00121">
    <property type="entry name" value="TIM"/>
    <property type="match status" value="1"/>
</dbReference>
<reference evidence="6 7" key="1">
    <citation type="submission" date="2022-04" db="EMBL/GenBank/DDBJ databases">
        <title>Genome sequence of soybean root-associated Caulobacter segnis RL271.</title>
        <authorList>
            <person name="Longley R."/>
            <person name="Bonito G."/>
            <person name="Trigodet F."/>
            <person name="Crosson S."/>
            <person name="Fiebig A."/>
        </authorList>
    </citation>
    <scope>NUCLEOTIDE SEQUENCE [LARGE SCALE GENOMIC DNA]</scope>
    <source>
        <strain evidence="6 7">RL271</strain>
    </source>
</reference>
<dbReference type="PANTHER" id="PTHR21139:SF42">
    <property type="entry name" value="TRIOSEPHOSPHATE ISOMERASE"/>
    <property type="match status" value="1"/>
</dbReference>
<comment type="pathway">
    <text evidence="5">Carbohydrate degradation; glycolysis; D-glyceraldehyde 3-phosphate from glycerone phosphate: step 1/1.</text>
</comment>
<proteinExistence type="inferred from homology"/>
<keyword evidence="5" id="KW-0312">Gluconeogenesis</keyword>
<evidence type="ECO:0000256" key="3">
    <source>
        <dbReference type="ARBA" id="ARBA00007422"/>
    </source>
</evidence>
<keyword evidence="7" id="KW-1185">Reference proteome</keyword>
<dbReference type="EMBL" id="CP096040">
    <property type="protein sequence ID" value="USQ98554.1"/>
    <property type="molecule type" value="Genomic_DNA"/>
</dbReference>
<sequence>MNGGLGLLGGLAAALKGGGWTGRAVVCPPATLLGEAHRLLGPLGVEVGGQDCHVAERGAHTGDLSAALLAAAGARHVIVGHSERRAAYGEADAWVRDKAVAAVEAGLSPIVCVGDTAEMRAAGLAVETVTRQARAVLDARLAGRAWALAYEPVWAIGSGRAASRDEIIEMHAALRTVVGRGTLILYGGSVTPGNAGEILACPEVDGLLIGGASLRPDQFAAILRT</sequence>
<dbReference type="PANTHER" id="PTHR21139">
    <property type="entry name" value="TRIOSEPHOSPHATE ISOMERASE"/>
    <property type="match status" value="1"/>
</dbReference>
<keyword evidence="5" id="KW-0963">Cytoplasm</keyword>
<evidence type="ECO:0000256" key="5">
    <source>
        <dbReference type="RuleBase" id="RU363013"/>
    </source>
</evidence>
<dbReference type="GO" id="GO:0004807">
    <property type="term" value="F:triose-phosphate isomerase activity"/>
    <property type="evidence" value="ECO:0007669"/>
    <property type="project" value="UniProtKB-EC"/>
</dbReference>
<evidence type="ECO:0000256" key="4">
    <source>
        <dbReference type="ARBA" id="ARBA00023235"/>
    </source>
</evidence>
<dbReference type="Proteomes" id="UP001057520">
    <property type="component" value="Chromosome"/>
</dbReference>
<comment type="similarity">
    <text evidence="3 5">Belongs to the triosephosphate isomerase family.</text>
</comment>
<dbReference type="PROSITE" id="PS51440">
    <property type="entry name" value="TIM_2"/>
    <property type="match status" value="1"/>
</dbReference>
<comment type="catalytic activity">
    <reaction evidence="5">
        <text>D-glyceraldehyde 3-phosphate = dihydroxyacetone phosphate</text>
        <dbReference type="Rhea" id="RHEA:18585"/>
        <dbReference type="ChEBI" id="CHEBI:57642"/>
        <dbReference type="ChEBI" id="CHEBI:59776"/>
        <dbReference type="EC" id="5.3.1.1"/>
    </reaction>
</comment>
<dbReference type="CDD" id="cd00311">
    <property type="entry name" value="TIM"/>
    <property type="match status" value="1"/>
</dbReference>
<dbReference type="InterPro" id="IPR035990">
    <property type="entry name" value="TIM_sf"/>
</dbReference>
<comment type="pathway">
    <text evidence="5">Carbohydrate biosynthesis; gluconeogenesis.</text>
</comment>
<dbReference type="InterPro" id="IPR013785">
    <property type="entry name" value="Aldolase_TIM"/>
</dbReference>
<dbReference type="InterPro" id="IPR000652">
    <property type="entry name" value="Triosephosphate_isomerase"/>
</dbReference>
<evidence type="ECO:0000313" key="6">
    <source>
        <dbReference type="EMBL" id="USQ98554.1"/>
    </source>
</evidence>
<dbReference type="EC" id="5.3.1.1" evidence="5"/>